<reference evidence="5" key="1">
    <citation type="submission" date="2018-07" db="EMBL/GenBank/DDBJ databases">
        <authorList>
            <person name="Zhao J."/>
        </authorList>
    </citation>
    <scope>NUCLEOTIDE SEQUENCE [LARGE SCALE GENOMIC DNA]</scope>
    <source>
        <strain evidence="5">GSSD-12</strain>
    </source>
</reference>
<dbReference type="EMBL" id="CP031194">
    <property type="protein sequence ID" value="AXG79529.1"/>
    <property type="molecule type" value="Genomic_DNA"/>
</dbReference>
<evidence type="ECO:0000256" key="2">
    <source>
        <dbReference type="ARBA" id="ARBA00023027"/>
    </source>
</evidence>
<dbReference type="AlphaFoldDB" id="A0A345HS55"/>
<dbReference type="GO" id="GO:0004497">
    <property type="term" value="F:monooxygenase activity"/>
    <property type="evidence" value="ECO:0007669"/>
    <property type="project" value="UniProtKB-KW"/>
</dbReference>
<feature type="domain" description="FAD-binding" evidence="3">
    <location>
        <begin position="3"/>
        <end position="341"/>
    </location>
</feature>
<name>A0A345HS55_9ACTN</name>
<dbReference type="PANTHER" id="PTHR43476">
    <property type="entry name" value="3-(3-HYDROXY-PHENYL)PROPIONATE/3-HYDROXYCINNAMIC ACID HYDROXYLASE"/>
    <property type="match status" value="1"/>
</dbReference>
<dbReference type="InterPro" id="IPR036188">
    <property type="entry name" value="FAD/NAD-bd_sf"/>
</dbReference>
<dbReference type="OrthoDB" id="9769565at2"/>
<gene>
    <name evidence="4" type="ORF">DVK44_19860</name>
</gene>
<keyword evidence="2" id="KW-0520">NAD</keyword>
<dbReference type="PRINTS" id="PR00420">
    <property type="entry name" value="RNGMNOXGNASE"/>
</dbReference>
<dbReference type="SUPFAM" id="SSF51905">
    <property type="entry name" value="FAD/NAD(P)-binding domain"/>
    <property type="match status" value="1"/>
</dbReference>
<sequence>MTYDVVVCGAGVGGLLCAHALGARGLRVLLLEKLSAPVPLAKGEVLQPSSLPILRELGLLPRLVERGAVELSRLVVRGADGASLLAFDYSGLEGSDRTLLALDYAEILDVFGEALPETVTCRRGATVTELLRDPAGRRVTGVGFTAQGDHESAIAPLVVAADGVSSRLRKLAGIAAQPVRYGHRLVSFELSGVESPAPEVTAYMTPGGLRLFYPLPGDRGRLYVQMAPESLRRMNRAEPAEWCAAVCTDTAPLAPLRERLRNCVGTRQVHTVWRFSASRLTVPGMALVGESAHSVHPMAAQGMNTAIADARTLADQFTSGPLAPDAVDDALVRYEAQRGAWIRHIDLMSHDATRMVTSTSRAGRAFGRHVLRRMGGNPRLRHIATHNLAGYGMRPFTVLDRLHQVGLPDLRSAPV</sequence>
<evidence type="ECO:0000259" key="3">
    <source>
        <dbReference type="Pfam" id="PF01494"/>
    </source>
</evidence>
<evidence type="ECO:0000256" key="1">
    <source>
        <dbReference type="ARBA" id="ARBA00023002"/>
    </source>
</evidence>
<accession>A0A345HS55</accession>
<evidence type="ECO:0000313" key="4">
    <source>
        <dbReference type="EMBL" id="AXG79529.1"/>
    </source>
</evidence>
<organism evidence="4 5">
    <name type="scientific">Streptomyces paludis</name>
    <dbReference type="NCBI Taxonomy" id="2282738"/>
    <lineage>
        <taxon>Bacteria</taxon>
        <taxon>Bacillati</taxon>
        <taxon>Actinomycetota</taxon>
        <taxon>Actinomycetes</taxon>
        <taxon>Kitasatosporales</taxon>
        <taxon>Streptomycetaceae</taxon>
        <taxon>Streptomyces</taxon>
    </lineage>
</organism>
<keyword evidence="4" id="KW-0503">Monooxygenase</keyword>
<dbReference type="InterPro" id="IPR002938">
    <property type="entry name" value="FAD-bd"/>
</dbReference>
<dbReference type="InterPro" id="IPR050631">
    <property type="entry name" value="PheA/TfdB_FAD_monoxygenase"/>
</dbReference>
<dbReference type="GO" id="GO:0071949">
    <property type="term" value="F:FAD binding"/>
    <property type="evidence" value="ECO:0007669"/>
    <property type="project" value="InterPro"/>
</dbReference>
<evidence type="ECO:0000313" key="5">
    <source>
        <dbReference type="Proteomes" id="UP000253868"/>
    </source>
</evidence>
<dbReference type="Gene3D" id="3.50.50.60">
    <property type="entry name" value="FAD/NAD(P)-binding domain"/>
    <property type="match status" value="2"/>
</dbReference>
<dbReference type="RefSeq" id="WP_114660858.1">
    <property type="nucleotide sequence ID" value="NZ_CP031194.1"/>
</dbReference>
<protein>
    <submittedName>
        <fullName evidence="4">FAD-dependent monooxygenase</fullName>
    </submittedName>
</protein>
<dbReference type="PANTHER" id="PTHR43476:SF4">
    <property type="entry name" value="BLR0106 PROTEIN"/>
    <property type="match status" value="1"/>
</dbReference>
<dbReference type="KEGG" id="spad:DVK44_19860"/>
<dbReference type="Proteomes" id="UP000253868">
    <property type="component" value="Chromosome"/>
</dbReference>
<keyword evidence="5" id="KW-1185">Reference proteome</keyword>
<proteinExistence type="predicted"/>
<dbReference type="Pfam" id="PF01494">
    <property type="entry name" value="FAD_binding_3"/>
    <property type="match status" value="1"/>
</dbReference>
<keyword evidence="1" id="KW-0560">Oxidoreductase</keyword>